<protein>
    <recommendedName>
        <fullName evidence="6 13">Amino-acid acetyltransferase, mitochondrial</fullName>
        <ecNumber evidence="5 13">2.3.1.1</ecNumber>
    </recommendedName>
    <alternativeName>
        <fullName evidence="13">Glutamate N-acetyltransferase</fullName>
    </alternativeName>
    <alternativeName>
        <fullName evidence="13">N-acetylglutamate synthase</fullName>
    </alternativeName>
</protein>
<dbReference type="AlphaFoldDB" id="A0A1J9QF40"/>
<evidence type="ECO:0000256" key="13">
    <source>
        <dbReference type="PIRNR" id="PIRNR007892"/>
    </source>
</evidence>
<evidence type="ECO:0000256" key="7">
    <source>
        <dbReference type="ARBA" id="ARBA00022605"/>
    </source>
</evidence>
<organism evidence="16 17">
    <name type="scientific">Emergomyces pasteurianus Ep9510</name>
    <dbReference type="NCBI Taxonomy" id="1447872"/>
    <lineage>
        <taxon>Eukaryota</taxon>
        <taxon>Fungi</taxon>
        <taxon>Dikarya</taxon>
        <taxon>Ascomycota</taxon>
        <taxon>Pezizomycotina</taxon>
        <taxon>Eurotiomycetes</taxon>
        <taxon>Eurotiomycetidae</taxon>
        <taxon>Onygenales</taxon>
        <taxon>Ajellomycetaceae</taxon>
        <taxon>Emergomyces</taxon>
    </lineage>
</organism>
<comment type="similarity">
    <text evidence="4 13">Belongs to the acetyltransferase family.</text>
</comment>
<evidence type="ECO:0000256" key="6">
    <source>
        <dbReference type="ARBA" id="ARBA00018802"/>
    </source>
</evidence>
<gene>
    <name evidence="16" type="ORF">AJ78_01210</name>
</gene>
<evidence type="ECO:0000256" key="14">
    <source>
        <dbReference type="SAM" id="MobiDB-lite"/>
    </source>
</evidence>
<comment type="function">
    <text evidence="1 13">N-acetylglutamate synthase involved in arginine biosynthesis.</text>
</comment>
<evidence type="ECO:0000313" key="16">
    <source>
        <dbReference type="EMBL" id="OJD18803.1"/>
    </source>
</evidence>
<reference evidence="16 17" key="1">
    <citation type="submission" date="2015-07" db="EMBL/GenBank/DDBJ databases">
        <title>Emmonsia species relationships and genome sequence.</title>
        <authorList>
            <consortium name="The Broad Institute Genomics Platform"/>
            <person name="Cuomo C.A."/>
            <person name="Munoz J.F."/>
            <person name="Imamovic A."/>
            <person name="Priest M.E."/>
            <person name="Young S."/>
            <person name="Clay O.K."/>
            <person name="McEwen J.G."/>
        </authorList>
    </citation>
    <scope>NUCLEOTIDE SEQUENCE [LARGE SCALE GENOMIC DNA]</scope>
    <source>
        <strain evidence="16 17">UAMH 9510</strain>
    </source>
</reference>
<evidence type="ECO:0000256" key="2">
    <source>
        <dbReference type="ARBA" id="ARBA00004173"/>
    </source>
</evidence>
<dbReference type="PROSITE" id="PS51731">
    <property type="entry name" value="GNAT_NAGS"/>
    <property type="match status" value="1"/>
</dbReference>
<evidence type="ECO:0000256" key="8">
    <source>
        <dbReference type="ARBA" id="ARBA00022679"/>
    </source>
</evidence>
<evidence type="ECO:0000256" key="9">
    <source>
        <dbReference type="ARBA" id="ARBA00022946"/>
    </source>
</evidence>
<evidence type="ECO:0000256" key="1">
    <source>
        <dbReference type="ARBA" id="ARBA00002294"/>
    </source>
</evidence>
<dbReference type="InterPro" id="IPR011190">
    <property type="entry name" value="GlcNAc_Synth_fun"/>
</dbReference>
<feature type="compositionally biased region" description="Polar residues" evidence="14">
    <location>
        <begin position="44"/>
        <end position="63"/>
    </location>
</feature>
<keyword evidence="17" id="KW-1185">Reference proteome</keyword>
<dbReference type="EC" id="2.3.1.1" evidence="5 13"/>
<name>A0A1J9QF40_9EURO</name>
<evidence type="ECO:0000256" key="11">
    <source>
        <dbReference type="ARBA" id="ARBA00023315"/>
    </source>
</evidence>
<feature type="domain" description="N-acetyltransferase" evidence="15">
    <location>
        <begin position="558"/>
        <end position="727"/>
    </location>
</feature>
<keyword evidence="9" id="KW-0809">Transit peptide</keyword>
<dbReference type="InterPro" id="IPR036393">
    <property type="entry name" value="AceGlu_kinase-like_sf"/>
</dbReference>
<dbReference type="GO" id="GO:0006592">
    <property type="term" value="P:ornithine biosynthetic process"/>
    <property type="evidence" value="ECO:0007669"/>
    <property type="project" value="TreeGrafter"/>
</dbReference>
<dbReference type="Proteomes" id="UP000182235">
    <property type="component" value="Unassembled WGS sequence"/>
</dbReference>
<dbReference type="Gene3D" id="3.40.1160.10">
    <property type="entry name" value="Acetylglutamate kinase-like"/>
    <property type="match status" value="1"/>
</dbReference>
<dbReference type="Pfam" id="PF04768">
    <property type="entry name" value="NAT"/>
    <property type="match status" value="1"/>
</dbReference>
<comment type="catalytic activity">
    <reaction evidence="12 13">
        <text>L-glutamate + acetyl-CoA = N-acetyl-L-glutamate + CoA + H(+)</text>
        <dbReference type="Rhea" id="RHEA:24292"/>
        <dbReference type="ChEBI" id="CHEBI:15378"/>
        <dbReference type="ChEBI" id="CHEBI:29985"/>
        <dbReference type="ChEBI" id="CHEBI:44337"/>
        <dbReference type="ChEBI" id="CHEBI:57287"/>
        <dbReference type="ChEBI" id="CHEBI:57288"/>
        <dbReference type="EC" id="2.3.1.1"/>
    </reaction>
</comment>
<evidence type="ECO:0000256" key="10">
    <source>
        <dbReference type="ARBA" id="ARBA00023128"/>
    </source>
</evidence>
<dbReference type="UniPathway" id="UPA00068">
    <property type="reaction ID" value="UER00106"/>
</dbReference>
<dbReference type="GO" id="GO:0005759">
    <property type="term" value="C:mitochondrial matrix"/>
    <property type="evidence" value="ECO:0007669"/>
    <property type="project" value="TreeGrafter"/>
</dbReference>
<accession>A0A1J9QF40</accession>
<evidence type="ECO:0000313" key="17">
    <source>
        <dbReference type="Proteomes" id="UP000182235"/>
    </source>
</evidence>
<evidence type="ECO:0000256" key="5">
    <source>
        <dbReference type="ARBA" id="ARBA00012697"/>
    </source>
</evidence>
<dbReference type="PIRSF" id="PIRSF007892">
    <property type="entry name" value="NAGS_fungal"/>
    <property type="match status" value="1"/>
</dbReference>
<evidence type="ECO:0000259" key="15">
    <source>
        <dbReference type="PROSITE" id="PS51731"/>
    </source>
</evidence>
<proteinExistence type="inferred from homology"/>
<evidence type="ECO:0000256" key="4">
    <source>
        <dbReference type="ARBA" id="ARBA00008694"/>
    </source>
</evidence>
<sequence length="737" mass="81155">MSRAAVLDWPRGSRLLLHKYDRLSVATCSSSPPTKNRCFASPQGRFSSTSSARRQDSDTPSDLNEYQKQLGRTAREKLADKDFFFSLLSSASTKREAKSYLSRFKAEKSASAKPLQEQRGVDDVSANFVQSGVNLGGGVFGTARAVDNHPVFRQEYTPETSPSIETASEEPLHIALVKIREPQLLSDQTLGGVGRTLSQLSLLGMGCCVVVDPGLPKSDPLWRSDAIQQADRMLAAIDANNGLDSRRLDDVIHIAPSSGNALSVACREVILSPLRRGRIVVIPPIGYTEDTLQAVPVPADDVVLALTKEFTGLSIRPLPEDNPHALARRISKLQEEVSVDRLIILDPAGGIPSFTRPSKSHVFVNLEQEFEEISNELKKGMAADGSLVLEDSNGEEQPPVSSLARSNPISAFVEREVVSLPCEPQATAGDRLNVHTRDLETHLSNLKTLHRALTYLPPTSSGIITTPQDAANSASAPRNQSQLSTVATRRQRNPLIHNLLTDKPSHSASLPAGRLGANNGSSSYNTTPVMHSTFVKRGMPLTVFPDPRVQIWMPPRNGESRMTLNDPHIDLPRLVQLIEDSFNRKLDVQHYLSRVSDRLAGLIIAGEYEGGAVLTWELPPDVPNDGSEESRSRMVPYLDKFAVLKRSQGAGGVADIVFNAMVRTCLPKGVCWRSRRDNPVNKWYFERARGTWKLPGSNWTMFWTTDGVPEDDRTFREYEAVCRGIEPSWADNKHVVD</sequence>
<keyword evidence="8 13" id="KW-0808">Transferase</keyword>
<dbReference type="EMBL" id="LGRN01000025">
    <property type="protein sequence ID" value="OJD18803.1"/>
    <property type="molecule type" value="Genomic_DNA"/>
</dbReference>
<evidence type="ECO:0000256" key="12">
    <source>
        <dbReference type="ARBA" id="ARBA00048372"/>
    </source>
</evidence>
<feature type="region of interest" description="Disordered" evidence="14">
    <location>
        <begin position="468"/>
        <end position="487"/>
    </location>
</feature>
<keyword evidence="7 13" id="KW-0028">Amino-acid biosynthesis</keyword>
<feature type="region of interest" description="Disordered" evidence="14">
    <location>
        <begin position="30"/>
        <end position="63"/>
    </location>
</feature>
<dbReference type="GO" id="GO:0006526">
    <property type="term" value="P:L-arginine biosynthetic process"/>
    <property type="evidence" value="ECO:0007669"/>
    <property type="project" value="UniProtKB-UniPathway"/>
</dbReference>
<dbReference type="GO" id="GO:0004042">
    <property type="term" value="F:L-glutamate N-acetyltransferase activity"/>
    <property type="evidence" value="ECO:0007669"/>
    <property type="project" value="InterPro"/>
</dbReference>
<dbReference type="FunFam" id="3.40.630.30:FF:000049">
    <property type="entry name" value="Amino-acid acetyltransferase, mitochondrial"/>
    <property type="match status" value="1"/>
</dbReference>
<dbReference type="OrthoDB" id="5585968at2759"/>
<keyword evidence="11 13" id="KW-0012">Acyltransferase</keyword>
<keyword evidence="10 13" id="KW-0496">Mitochondrion</keyword>
<comment type="pathway">
    <text evidence="3 13">Amino-acid biosynthesis; L-arginine biosynthesis; N(2)-acetyl-L-ornithine from L-glutamate: step 1/4.</text>
</comment>
<comment type="caution">
    <text evidence="16">The sequence shown here is derived from an EMBL/GenBank/DDBJ whole genome shotgun (WGS) entry which is preliminary data.</text>
</comment>
<comment type="subcellular location">
    <subcellularLocation>
        <location evidence="2 13">Mitochondrion</location>
    </subcellularLocation>
</comment>
<evidence type="ECO:0000256" key="3">
    <source>
        <dbReference type="ARBA" id="ARBA00004925"/>
    </source>
</evidence>
<dbReference type="Gene3D" id="3.40.630.30">
    <property type="match status" value="1"/>
</dbReference>
<dbReference type="PANTHER" id="PTHR23342">
    <property type="entry name" value="N-ACETYLGLUTAMATE SYNTHASE"/>
    <property type="match status" value="1"/>
</dbReference>
<dbReference type="VEuPathDB" id="FungiDB:AJ78_01210"/>
<dbReference type="InterPro" id="IPR006855">
    <property type="entry name" value="Vertebrate-like_GNAT_dom"/>
</dbReference>
<dbReference type="STRING" id="1447872.A0A1J9QF40"/>
<dbReference type="PANTHER" id="PTHR23342:SF4">
    <property type="entry name" value="AMINO-ACID ACETYLTRANSFERASE, MITOCHONDRIAL"/>
    <property type="match status" value="1"/>
</dbReference>